<feature type="region of interest" description="Disordered" evidence="10">
    <location>
        <begin position="432"/>
        <end position="464"/>
    </location>
</feature>
<feature type="compositionally biased region" description="Basic residues" evidence="10">
    <location>
        <begin position="371"/>
        <end position="381"/>
    </location>
</feature>
<dbReference type="SUPFAM" id="SSF56112">
    <property type="entry name" value="Protein kinase-like (PK-like)"/>
    <property type="match status" value="1"/>
</dbReference>
<dbReference type="Gene3D" id="1.10.510.10">
    <property type="entry name" value="Transferase(Phosphotransferase) domain 1"/>
    <property type="match status" value="1"/>
</dbReference>
<dbReference type="VEuPathDB" id="FungiDB:TAPDE_002047"/>
<dbReference type="InterPro" id="IPR008271">
    <property type="entry name" value="Ser/Thr_kinase_AS"/>
</dbReference>
<dbReference type="PANTHER" id="PTHR24350">
    <property type="entry name" value="SERINE/THREONINE-PROTEIN KINASE IAL-RELATED"/>
    <property type="match status" value="1"/>
</dbReference>
<evidence type="ECO:0000256" key="4">
    <source>
        <dbReference type="ARBA" id="ARBA00022777"/>
    </source>
</evidence>
<feature type="compositionally biased region" description="Acidic residues" evidence="10">
    <location>
        <begin position="804"/>
        <end position="815"/>
    </location>
</feature>
<feature type="region of interest" description="Disordered" evidence="10">
    <location>
        <begin position="549"/>
        <end position="592"/>
    </location>
</feature>
<dbReference type="Proteomes" id="UP000013776">
    <property type="component" value="Unassembled WGS sequence"/>
</dbReference>
<keyword evidence="2" id="KW-0808">Transferase</keyword>
<dbReference type="GO" id="GO:0004674">
    <property type="term" value="F:protein serine/threonine kinase activity"/>
    <property type="evidence" value="ECO:0007669"/>
    <property type="project" value="UniProtKB-KW"/>
</dbReference>
<evidence type="ECO:0000256" key="7">
    <source>
        <dbReference type="PIRSR" id="PIRSR630616-2"/>
    </source>
</evidence>
<dbReference type="STRING" id="1097556.R4X8Z2"/>
<name>R4X8Z2_TAPDE</name>
<dbReference type="OrthoDB" id="942095at2759"/>
<dbReference type="InterPro" id="IPR011009">
    <property type="entry name" value="Kinase-like_dom_sf"/>
</dbReference>
<evidence type="ECO:0000256" key="1">
    <source>
        <dbReference type="ARBA" id="ARBA00022527"/>
    </source>
</evidence>
<keyword evidence="1" id="KW-0723">Serine/threonine-protein kinase</keyword>
<feature type="active site" description="Proton acceptor" evidence="6">
    <location>
        <position position="151"/>
    </location>
</feature>
<keyword evidence="3 7" id="KW-0547">Nucleotide-binding</keyword>
<feature type="binding site" evidence="7">
    <location>
        <position position="59"/>
    </location>
    <ligand>
        <name>ATP</name>
        <dbReference type="ChEBI" id="CHEBI:30616"/>
    </ligand>
</feature>
<proteinExistence type="predicted"/>
<evidence type="ECO:0000256" key="6">
    <source>
        <dbReference type="PIRSR" id="PIRSR630616-1"/>
    </source>
</evidence>
<feature type="compositionally biased region" description="Low complexity" evidence="10">
    <location>
        <begin position="636"/>
        <end position="646"/>
    </location>
</feature>
<sequence>MNGSTRNLKASLAASYNELVSSFTALSCDTVGNYTVGKIIGKGSYGKAYQATHKFLGCKVVLKSTPKSEAPNLAREIHHHRHLHHPHIAQLYEVVVTENKVWLVLELCTNGELYDYLLSKKQLDENEAQMIFSQVCGAVSYIHDKGIVHRDLKLENVFLDRKYNVKLGDFGFTRENDKTLLSTWCGSLSYCAPEVVRGDKYQGQPVDVWSLGIILYALLSGHLPFDDDDESVTRNMILNERQAYPESVSPLAKDLLDKMLSKDPASRPSAAEVLAHPFLSAHSATQVLHLTQPYVPTFQTRMERTVLERLGVAGIETEQVVTHVLDYRCDSLCGWWWLSLQRERRREKRHRAAAARRSTELINDAGGHPVRSSRHHSRSRNGSRDLTNTAGSGYSFLSIDKVRRTDSSSLQVSPGQSALDLPKTVKVASEAKSNVKVRPAMPARESSSSSPMTPKRHQSEPKNVTRISSTPIRDDVNLVRATTESAERTKELQHRKHGIMQTFKHWWAEQTKSTRQGSPTLVHNSPVTPRAVEPSQLVVKPVQSTLVLPPVSPIPSSPALGHQRPNYRRRRSSQLSVSSRGSSTVRTVRRRTIPNLQIALPPPSATEAVGSPSPTIVTPSATYFDKSHAPMQRTMSASSNHSSVASYRGSGQAGHSKASSTSSNSTFASTRSIRAPRNPLKVMPSTPPPFMIAHRGGYRERNVFESSLGGPHASVAFATRKKAKRGVLLQTQTKVKTRRPTSLHEVEEEEEEEGGEDEEDVEGSSVLGEGEGDEFIDVEDAEESEEGVTHLNEAPSQGAGLLDLAEEKEPDDGNFELERPSRRAIVTE</sequence>
<evidence type="ECO:0000256" key="2">
    <source>
        <dbReference type="ARBA" id="ARBA00022679"/>
    </source>
</evidence>
<dbReference type="InterPro" id="IPR030616">
    <property type="entry name" value="Aur-like"/>
</dbReference>
<dbReference type="PROSITE" id="PS00108">
    <property type="entry name" value="PROTEIN_KINASE_ST"/>
    <property type="match status" value="1"/>
</dbReference>
<dbReference type="SMART" id="SM00220">
    <property type="entry name" value="S_TKc"/>
    <property type="match status" value="1"/>
</dbReference>
<dbReference type="GO" id="GO:0005524">
    <property type="term" value="F:ATP binding"/>
    <property type="evidence" value="ECO:0007669"/>
    <property type="project" value="UniProtKB-UniRule"/>
</dbReference>
<evidence type="ECO:0000313" key="12">
    <source>
        <dbReference type="EMBL" id="CCG82108.1"/>
    </source>
</evidence>
<dbReference type="PROSITE" id="PS00107">
    <property type="entry name" value="PROTEIN_KINASE_ATP"/>
    <property type="match status" value="1"/>
</dbReference>
<comment type="caution">
    <text evidence="12">The sequence shown here is derived from an EMBL/GenBank/DDBJ whole genome shotgun (WGS) entry which is preliminary data.</text>
</comment>
<dbReference type="CDD" id="cd14003">
    <property type="entry name" value="STKc_AMPK-like"/>
    <property type="match status" value="1"/>
</dbReference>
<feature type="region of interest" description="Disordered" evidence="10">
    <location>
        <begin position="733"/>
        <end position="828"/>
    </location>
</feature>
<organism evidence="12 13">
    <name type="scientific">Taphrina deformans (strain PYCC 5710 / ATCC 11124 / CBS 356.35 / IMI 108563 / JCM 9778 / NBRC 8474)</name>
    <name type="common">Peach leaf curl fungus</name>
    <name type="synonym">Lalaria deformans</name>
    <dbReference type="NCBI Taxonomy" id="1097556"/>
    <lineage>
        <taxon>Eukaryota</taxon>
        <taxon>Fungi</taxon>
        <taxon>Dikarya</taxon>
        <taxon>Ascomycota</taxon>
        <taxon>Taphrinomycotina</taxon>
        <taxon>Taphrinomycetes</taxon>
        <taxon>Taphrinales</taxon>
        <taxon>Taphrinaceae</taxon>
        <taxon>Taphrina</taxon>
    </lineage>
</organism>
<feature type="region of interest" description="Disordered" evidence="10">
    <location>
        <begin position="354"/>
        <end position="390"/>
    </location>
</feature>
<dbReference type="PROSITE" id="PS50011">
    <property type="entry name" value="PROTEIN_KINASE_DOM"/>
    <property type="match status" value="1"/>
</dbReference>
<keyword evidence="4" id="KW-0418">Kinase</keyword>
<feature type="compositionally biased region" description="Acidic residues" evidence="10">
    <location>
        <begin position="746"/>
        <end position="762"/>
    </location>
</feature>
<feature type="region of interest" description="Disordered" evidence="10">
    <location>
        <begin position="630"/>
        <end position="688"/>
    </location>
</feature>
<accession>R4X8Z2</accession>
<evidence type="ECO:0000256" key="8">
    <source>
        <dbReference type="PIRSR" id="PIRSR630616-3"/>
    </source>
</evidence>
<dbReference type="EMBL" id="CAHR02000070">
    <property type="protein sequence ID" value="CCG82108.1"/>
    <property type="molecule type" value="Genomic_DNA"/>
</dbReference>
<dbReference type="eggNOG" id="KOG0583">
    <property type="taxonomic scope" value="Eukaryota"/>
</dbReference>
<feature type="compositionally biased region" description="Acidic residues" evidence="10">
    <location>
        <begin position="770"/>
        <end position="786"/>
    </location>
</feature>
<evidence type="ECO:0000313" key="13">
    <source>
        <dbReference type="Proteomes" id="UP000013776"/>
    </source>
</evidence>
<dbReference type="InterPro" id="IPR000719">
    <property type="entry name" value="Prot_kinase_dom"/>
</dbReference>
<feature type="binding site" evidence="7">
    <location>
        <position position="169"/>
    </location>
    <ligand>
        <name>ATP</name>
        <dbReference type="ChEBI" id="CHEBI:30616"/>
    </ligand>
</feature>
<feature type="compositionally biased region" description="Low complexity" evidence="10">
    <location>
        <begin position="653"/>
        <end position="672"/>
    </location>
</feature>
<evidence type="ECO:0000259" key="11">
    <source>
        <dbReference type="PROSITE" id="PS50011"/>
    </source>
</evidence>
<feature type="binding site" evidence="7">
    <location>
        <begin position="155"/>
        <end position="156"/>
    </location>
    <ligand>
        <name>ATP</name>
        <dbReference type="ChEBI" id="CHEBI:30616"/>
    </ligand>
</feature>
<protein>
    <recommendedName>
        <fullName evidence="11">Protein kinase domain-containing protein</fullName>
    </recommendedName>
</protein>
<dbReference type="FunFam" id="1.10.510.10:FF:000571">
    <property type="entry name" value="Maternal embryonic leucine zipper kinase"/>
    <property type="match status" value="1"/>
</dbReference>
<evidence type="ECO:0000256" key="3">
    <source>
        <dbReference type="ARBA" id="ARBA00022741"/>
    </source>
</evidence>
<evidence type="ECO:0000256" key="9">
    <source>
        <dbReference type="PROSITE-ProRule" id="PRU10141"/>
    </source>
</evidence>
<dbReference type="Pfam" id="PF00069">
    <property type="entry name" value="Pkinase"/>
    <property type="match status" value="1"/>
</dbReference>
<dbReference type="AlphaFoldDB" id="R4X8Z2"/>
<keyword evidence="13" id="KW-1185">Reference proteome</keyword>
<keyword evidence="5 7" id="KW-0067">ATP-binding</keyword>
<feature type="domain" description="Protein kinase" evidence="11">
    <location>
        <begin position="34"/>
        <end position="279"/>
    </location>
</feature>
<feature type="compositionally biased region" description="Low complexity" evidence="10">
    <location>
        <begin position="573"/>
        <end position="586"/>
    </location>
</feature>
<gene>
    <name evidence="12" type="ORF">TAPDE_002047</name>
</gene>
<reference evidence="12 13" key="1">
    <citation type="journal article" date="2013" name="MBio">
        <title>Genome sequencing of the plant pathogen Taphrina deformans, the causal agent of peach leaf curl.</title>
        <authorList>
            <person name="Cisse O.H."/>
            <person name="Almeida J.M.G.C.F."/>
            <person name="Fonseca A."/>
            <person name="Kumar A.A."/>
            <person name="Salojaervi J."/>
            <person name="Overmyer K."/>
            <person name="Hauser P.M."/>
            <person name="Pagni M."/>
        </authorList>
    </citation>
    <scope>NUCLEOTIDE SEQUENCE [LARGE SCALE GENOMIC DNA]</scope>
    <source>
        <strain evidence="13">PYCC 5710 / ATCC 11124 / CBS 356.35 / IMI 108563 / JCM 9778 / NBRC 8474</strain>
    </source>
</reference>
<feature type="binding site" evidence="9">
    <location>
        <position position="63"/>
    </location>
    <ligand>
        <name>ATP</name>
        <dbReference type="ChEBI" id="CHEBI:30616"/>
    </ligand>
</feature>
<feature type="cross-link" description="Glycyl lysine isopeptide (Lys-Gly) (interchain with G-Cter in SUMO2)" evidence="8">
    <location>
        <position position="153"/>
    </location>
</feature>
<dbReference type="InterPro" id="IPR017441">
    <property type="entry name" value="Protein_kinase_ATP_BS"/>
</dbReference>
<evidence type="ECO:0000256" key="10">
    <source>
        <dbReference type="SAM" id="MobiDB-lite"/>
    </source>
</evidence>
<evidence type="ECO:0000256" key="5">
    <source>
        <dbReference type="ARBA" id="ARBA00022840"/>
    </source>
</evidence>